<dbReference type="InterPro" id="IPR020084">
    <property type="entry name" value="NUDIX_hydrolase_CS"/>
</dbReference>
<dbReference type="PANTHER" id="PTHR10885">
    <property type="entry name" value="ISOPENTENYL-DIPHOSPHATE DELTA-ISOMERASE"/>
    <property type="match status" value="1"/>
</dbReference>
<dbReference type="PROSITE" id="PS51462">
    <property type="entry name" value="NUDIX"/>
    <property type="match status" value="1"/>
</dbReference>
<dbReference type="InterPro" id="IPR015797">
    <property type="entry name" value="NUDIX_hydrolase-like_dom_sf"/>
</dbReference>
<dbReference type="SUPFAM" id="SSF55811">
    <property type="entry name" value="Nudix"/>
    <property type="match status" value="1"/>
</dbReference>
<organism evidence="3 4">
    <name type="scientific">Listeria grayi FSL F6-1183</name>
    <dbReference type="NCBI Taxonomy" id="1265827"/>
    <lineage>
        <taxon>Bacteria</taxon>
        <taxon>Bacillati</taxon>
        <taxon>Bacillota</taxon>
        <taxon>Bacilli</taxon>
        <taxon>Bacillales</taxon>
        <taxon>Listeriaceae</taxon>
        <taxon>Listeria</taxon>
    </lineage>
</organism>
<dbReference type="GO" id="GO:0016787">
    <property type="term" value="F:hydrolase activity"/>
    <property type="evidence" value="ECO:0007669"/>
    <property type="project" value="UniProtKB-KW"/>
</dbReference>
<comment type="caution">
    <text evidence="3">The sequence shown here is derived from an EMBL/GenBank/DDBJ whole genome shotgun (WGS) entry which is preliminary data.</text>
</comment>
<keyword evidence="1 3" id="KW-0378">Hydrolase</keyword>
<dbReference type="PANTHER" id="PTHR10885:SF0">
    <property type="entry name" value="ISOPENTENYL-DIPHOSPHATE DELTA-ISOMERASE"/>
    <property type="match status" value="1"/>
</dbReference>
<dbReference type="Proteomes" id="UP000019251">
    <property type="component" value="Unassembled WGS sequence"/>
</dbReference>
<sequence>MLEKDWGKAMREIWDLYDENRNLTGKQHFRGEPLSEGEYHLVVHICIFNSENQLLIQQRQRFKEGWPGMWDFSVGGSACEGETSLVAAERETREELGLDLNLKNERPVFTMHFKEGFDDYYIVTRSVDIETLTLQESEVAAVKWVDHQEATAMVAAGEMIPYVMLDAVFALQKQGAFYWEEGKK</sequence>
<dbReference type="CDD" id="cd04693">
    <property type="entry name" value="NUDIX_Hydrolase"/>
    <property type="match status" value="1"/>
</dbReference>
<dbReference type="Gene3D" id="3.90.79.10">
    <property type="entry name" value="Nucleoside Triphosphate Pyrophosphohydrolase"/>
    <property type="match status" value="1"/>
</dbReference>
<dbReference type="AlphaFoldDB" id="A0A829R8D5"/>
<evidence type="ECO:0000313" key="3">
    <source>
        <dbReference type="EMBL" id="EUJ28987.1"/>
    </source>
</evidence>
<dbReference type="PROSITE" id="PS00893">
    <property type="entry name" value="NUDIX_BOX"/>
    <property type="match status" value="1"/>
</dbReference>
<dbReference type="InterPro" id="IPR000086">
    <property type="entry name" value="NUDIX_hydrolase_dom"/>
</dbReference>
<evidence type="ECO:0000313" key="4">
    <source>
        <dbReference type="Proteomes" id="UP000019251"/>
    </source>
</evidence>
<name>A0A829R8D5_LISGR</name>
<protein>
    <submittedName>
        <fullName evidence="3">NUDIX hydrolase</fullName>
    </submittedName>
</protein>
<reference evidence="3 4" key="1">
    <citation type="submission" date="2012-12" db="EMBL/GenBank/DDBJ databases">
        <title>Novel taxa of Listeriaceae from agricultural environments in the United States.</title>
        <authorList>
            <person name="den Bakker H.C."/>
            <person name="Allred A."/>
            <person name="Warchocki S."/>
            <person name="Wright E.M."/>
            <person name="Burrell A."/>
            <person name="Nightingale K.K."/>
            <person name="Kephart D."/>
            <person name="Wiedmann M."/>
        </authorList>
    </citation>
    <scope>NUCLEOTIDE SEQUENCE [LARGE SCALE GENOMIC DNA]</scope>
    <source>
        <strain evidence="3 4">FSL F6-1183</strain>
    </source>
</reference>
<dbReference type="Pfam" id="PF00293">
    <property type="entry name" value="NUDIX"/>
    <property type="match status" value="1"/>
</dbReference>
<evidence type="ECO:0000256" key="1">
    <source>
        <dbReference type="ARBA" id="ARBA00022801"/>
    </source>
</evidence>
<proteinExistence type="predicted"/>
<gene>
    <name evidence="3" type="ORF">LMUR_05090</name>
</gene>
<feature type="domain" description="Nudix hydrolase" evidence="2">
    <location>
        <begin position="38"/>
        <end position="167"/>
    </location>
</feature>
<evidence type="ECO:0000259" key="2">
    <source>
        <dbReference type="PROSITE" id="PS51462"/>
    </source>
</evidence>
<accession>A0A829R8D5</accession>
<dbReference type="EMBL" id="AODG01000006">
    <property type="protein sequence ID" value="EUJ28987.1"/>
    <property type="molecule type" value="Genomic_DNA"/>
</dbReference>